<organism evidence="14 15">
    <name type="scientific">Hamiltosporidium tvaerminnensis</name>
    <dbReference type="NCBI Taxonomy" id="1176355"/>
    <lineage>
        <taxon>Eukaryota</taxon>
        <taxon>Fungi</taxon>
        <taxon>Fungi incertae sedis</taxon>
        <taxon>Microsporidia</taxon>
        <taxon>Dubosqiidae</taxon>
        <taxon>Hamiltosporidium</taxon>
    </lineage>
</organism>
<comment type="similarity">
    <text evidence="10">Belongs to the DEAD box helicase family.</text>
</comment>
<dbReference type="Pfam" id="PF00271">
    <property type="entry name" value="Helicase_C"/>
    <property type="match status" value="1"/>
</dbReference>
<dbReference type="AlphaFoldDB" id="A0A4Q9L259"/>
<dbReference type="InterPro" id="IPR027417">
    <property type="entry name" value="P-loop_NTPase"/>
</dbReference>
<dbReference type="InterPro" id="IPR025313">
    <property type="entry name" value="SPB4-like_CTE"/>
</dbReference>
<dbReference type="CDD" id="cd18787">
    <property type="entry name" value="SF2_C_DEAD"/>
    <property type="match status" value="1"/>
</dbReference>
<comment type="function">
    <text evidence="10">RNA helicase.</text>
</comment>
<dbReference type="SMART" id="SM00487">
    <property type="entry name" value="DEXDc"/>
    <property type="match status" value="1"/>
</dbReference>
<dbReference type="InterPro" id="IPR014001">
    <property type="entry name" value="Helicase_ATP-bd"/>
</dbReference>
<evidence type="ECO:0000256" key="3">
    <source>
        <dbReference type="ARBA" id="ARBA00022552"/>
    </source>
</evidence>
<keyword evidence="3" id="KW-0698">rRNA processing</keyword>
<dbReference type="GO" id="GO:0003724">
    <property type="term" value="F:RNA helicase activity"/>
    <property type="evidence" value="ECO:0007669"/>
    <property type="project" value="UniProtKB-EC"/>
</dbReference>
<dbReference type="GO" id="GO:0003723">
    <property type="term" value="F:RNA binding"/>
    <property type="evidence" value="ECO:0007669"/>
    <property type="project" value="UniProtKB-UniRule"/>
</dbReference>
<name>A0A4Q9L259_9MICR</name>
<sequence>MSENQTNQKFTDLPLSKETLAFLNENGFDEMTEIQSKSILPILSGVDVLASAKTGSGKTLSFLIPIVEHLKMLDFKDKHGTGALIIAPTRELAIQIFNVCSKLIKYHNLSVTIVIGGINKKIEDENLRKGCNIVIGTPGRLMDHLKNTEKFKISNLKILVLDETDRILDVGFEDELKNILKLLPENRQTLMFSATQTSKLEDISRLSLKNKPLRIFANPSNHDDLICDNLNQFYILATESKRLAVLYSILKRFKNEKVMVFFSTCNSVNFHSQLFNFIGFKIISLHGKMNQIKRSNSFKNFEKEKTSILFCTDVAARGLDFSNVSTVIQYDVPVDVKEYIHRVGRTARAGKNGNAILFLIPTEEKYIKFLETKNMILKEYCIERIKKITEKNLKIVENNYFFKKNAILAFKSFLSSYSSLSLKEYFDVRKIDIEEFCKSFGLSSMPAIQFSANFNKKTQKRL</sequence>
<dbReference type="SMART" id="SM00490">
    <property type="entry name" value="HELICc"/>
    <property type="match status" value="1"/>
</dbReference>
<evidence type="ECO:0000313" key="15">
    <source>
        <dbReference type="Proteomes" id="UP000292362"/>
    </source>
</evidence>
<dbReference type="InterPro" id="IPR011545">
    <property type="entry name" value="DEAD/DEAH_box_helicase_dom"/>
</dbReference>
<dbReference type="SMART" id="SM01178">
    <property type="entry name" value="DUF4217"/>
    <property type="match status" value="1"/>
</dbReference>
<accession>A0A4Q9L259</accession>
<comment type="catalytic activity">
    <reaction evidence="10">
        <text>ATP + H2O = ADP + phosphate + H(+)</text>
        <dbReference type="Rhea" id="RHEA:13065"/>
        <dbReference type="ChEBI" id="CHEBI:15377"/>
        <dbReference type="ChEBI" id="CHEBI:15378"/>
        <dbReference type="ChEBI" id="CHEBI:30616"/>
        <dbReference type="ChEBI" id="CHEBI:43474"/>
        <dbReference type="ChEBI" id="CHEBI:456216"/>
        <dbReference type="EC" id="3.6.4.13"/>
    </reaction>
</comment>
<protein>
    <recommendedName>
        <fullName evidence="10">ATP-dependent RNA helicase</fullName>
        <ecNumber evidence="10">3.6.4.13</ecNumber>
    </recommendedName>
</protein>
<dbReference type="Pfam" id="PF13959">
    <property type="entry name" value="CTE_SPB4"/>
    <property type="match status" value="1"/>
</dbReference>
<comment type="domain">
    <text evidence="10">The Q motif is unique to and characteristic of the DEAD box family of RNA helicases and controls ATP binding and hydrolysis.</text>
</comment>
<comment type="subcellular location">
    <subcellularLocation>
        <location evidence="1">Nucleus</location>
        <location evidence="1">Nucleolus</location>
    </subcellularLocation>
</comment>
<evidence type="ECO:0000256" key="9">
    <source>
        <dbReference type="PROSITE-ProRule" id="PRU00552"/>
    </source>
</evidence>
<keyword evidence="5 10" id="KW-0378">Hydrolase</keyword>
<keyword evidence="2" id="KW-0690">Ribosome biogenesis</keyword>
<dbReference type="VEuPathDB" id="MicrosporidiaDB:CWI37_0700p0020"/>
<evidence type="ECO:0000256" key="6">
    <source>
        <dbReference type="ARBA" id="ARBA00022806"/>
    </source>
</evidence>
<evidence type="ECO:0000259" key="13">
    <source>
        <dbReference type="PROSITE" id="PS51195"/>
    </source>
</evidence>
<feature type="short sequence motif" description="Q motif" evidence="9">
    <location>
        <begin position="8"/>
        <end position="36"/>
    </location>
</feature>
<evidence type="ECO:0000256" key="1">
    <source>
        <dbReference type="ARBA" id="ARBA00004604"/>
    </source>
</evidence>
<feature type="domain" description="Helicase ATP-binding" evidence="11">
    <location>
        <begin position="39"/>
        <end position="214"/>
    </location>
</feature>
<evidence type="ECO:0000256" key="2">
    <source>
        <dbReference type="ARBA" id="ARBA00022517"/>
    </source>
</evidence>
<keyword evidence="6 10" id="KW-0347">Helicase</keyword>
<gene>
    <name evidence="14" type="ORF">CWI37_0700p0020</name>
</gene>
<dbReference type="GO" id="GO:0016787">
    <property type="term" value="F:hydrolase activity"/>
    <property type="evidence" value="ECO:0007669"/>
    <property type="project" value="UniProtKB-KW"/>
</dbReference>
<evidence type="ECO:0000259" key="11">
    <source>
        <dbReference type="PROSITE" id="PS51192"/>
    </source>
</evidence>
<reference evidence="14 15" key="1">
    <citation type="submission" date="2017-12" db="EMBL/GenBank/DDBJ databases">
        <authorList>
            <person name="Pombert J.-F."/>
            <person name="Haag K.L."/>
            <person name="Ebert D."/>
        </authorList>
    </citation>
    <scope>NUCLEOTIDE SEQUENCE [LARGE SCALE GENOMIC DNA]</scope>
    <source>
        <strain evidence="14">FI-OER-3-3</strain>
    </source>
</reference>
<comment type="caution">
    <text evidence="14">The sequence shown here is derived from an EMBL/GenBank/DDBJ whole genome shotgun (WGS) entry which is preliminary data.</text>
</comment>
<evidence type="ECO:0000256" key="4">
    <source>
        <dbReference type="ARBA" id="ARBA00022741"/>
    </source>
</evidence>
<dbReference type="SUPFAM" id="SSF52540">
    <property type="entry name" value="P-loop containing nucleoside triphosphate hydrolases"/>
    <property type="match status" value="1"/>
</dbReference>
<evidence type="ECO:0000259" key="12">
    <source>
        <dbReference type="PROSITE" id="PS51194"/>
    </source>
</evidence>
<evidence type="ECO:0000256" key="5">
    <source>
        <dbReference type="ARBA" id="ARBA00022801"/>
    </source>
</evidence>
<keyword evidence="8 10" id="KW-0694">RNA-binding</keyword>
<evidence type="ECO:0000313" key="14">
    <source>
        <dbReference type="EMBL" id="TBU01478.1"/>
    </source>
</evidence>
<dbReference type="InterPro" id="IPR001650">
    <property type="entry name" value="Helicase_C-like"/>
</dbReference>
<dbReference type="PANTHER" id="PTHR24031">
    <property type="entry name" value="RNA HELICASE"/>
    <property type="match status" value="1"/>
</dbReference>
<dbReference type="EMBL" id="PITJ01000700">
    <property type="protein sequence ID" value="TBU01478.1"/>
    <property type="molecule type" value="Genomic_DNA"/>
</dbReference>
<dbReference type="GO" id="GO:0005524">
    <property type="term" value="F:ATP binding"/>
    <property type="evidence" value="ECO:0007669"/>
    <property type="project" value="UniProtKB-UniRule"/>
</dbReference>
<dbReference type="InterPro" id="IPR014014">
    <property type="entry name" value="RNA_helicase_DEAD_Q_motif"/>
</dbReference>
<dbReference type="Gene3D" id="3.40.50.300">
    <property type="entry name" value="P-loop containing nucleotide triphosphate hydrolases"/>
    <property type="match status" value="2"/>
</dbReference>
<dbReference type="Pfam" id="PF00270">
    <property type="entry name" value="DEAD"/>
    <property type="match status" value="1"/>
</dbReference>
<dbReference type="GO" id="GO:0006364">
    <property type="term" value="P:rRNA processing"/>
    <property type="evidence" value="ECO:0007669"/>
    <property type="project" value="UniProtKB-KW"/>
</dbReference>
<dbReference type="PROSITE" id="PS51194">
    <property type="entry name" value="HELICASE_CTER"/>
    <property type="match status" value="1"/>
</dbReference>
<dbReference type="GO" id="GO:0005730">
    <property type="term" value="C:nucleolus"/>
    <property type="evidence" value="ECO:0007669"/>
    <property type="project" value="UniProtKB-SubCell"/>
</dbReference>
<proteinExistence type="inferred from homology"/>
<dbReference type="EC" id="3.6.4.13" evidence="10"/>
<keyword evidence="7 10" id="KW-0067">ATP-binding</keyword>
<keyword evidence="4 10" id="KW-0547">Nucleotide-binding</keyword>
<evidence type="ECO:0000256" key="7">
    <source>
        <dbReference type="ARBA" id="ARBA00022840"/>
    </source>
</evidence>
<dbReference type="Proteomes" id="UP000292362">
    <property type="component" value="Unassembled WGS sequence"/>
</dbReference>
<dbReference type="PROSITE" id="PS51195">
    <property type="entry name" value="Q_MOTIF"/>
    <property type="match status" value="1"/>
</dbReference>
<feature type="domain" description="DEAD-box RNA helicase Q" evidence="13">
    <location>
        <begin position="8"/>
        <end position="36"/>
    </location>
</feature>
<evidence type="ECO:0000256" key="8">
    <source>
        <dbReference type="ARBA" id="ARBA00022884"/>
    </source>
</evidence>
<feature type="domain" description="Helicase C-terminal" evidence="12">
    <location>
        <begin position="229"/>
        <end position="393"/>
    </location>
</feature>
<evidence type="ECO:0000256" key="10">
    <source>
        <dbReference type="RuleBase" id="RU365068"/>
    </source>
</evidence>
<dbReference type="PROSITE" id="PS51192">
    <property type="entry name" value="HELICASE_ATP_BIND_1"/>
    <property type="match status" value="1"/>
</dbReference>